<dbReference type="EMBL" id="CP015607">
    <property type="protein sequence ID" value="APT46562.1"/>
    <property type="molecule type" value="Genomic_DNA"/>
</dbReference>
<dbReference type="Proteomes" id="UP000185426">
    <property type="component" value="Chromosome"/>
</dbReference>
<reference evidence="1 2" key="1">
    <citation type="submission" date="2016-05" db="EMBL/GenBank/DDBJ databases">
        <title>Complete Genome and Methylome Analysis of Psychrotrophic Bacterial Isolates from Antarctic Lake Untersee.</title>
        <authorList>
            <person name="Fomenkov A."/>
            <person name="Akimov V.N."/>
            <person name="Vasilyeva L.V."/>
            <person name="Andersen D."/>
            <person name="Vincze T."/>
            <person name="Roberts R.J."/>
        </authorList>
    </citation>
    <scope>NUCLEOTIDE SEQUENCE [LARGE SCALE GENOMIC DNA]</scope>
    <source>
        <strain evidence="1 2">U14-5</strain>
    </source>
</reference>
<dbReference type="RefSeq" id="WP_075622637.1">
    <property type="nucleotide sequence ID" value="NZ_CP015607.1"/>
</dbReference>
<dbReference type="AlphaFoldDB" id="A0A1L6ZJB6"/>
<protein>
    <submittedName>
        <fullName evidence="1">Uncharacterized protein</fullName>
    </submittedName>
</protein>
<name>A0A1L6ZJB6_BACIA</name>
<organism evidence="1 2">
    <name type="scientific">Bacillus safensis</name>
    <dbReference type="NCBI Taxonomy" id="561879"/>
    <lineage>
        <taxon>Bacteria</taxon>
        <taxon>Bacillati</taxon>
        <taxon>Bacillota</taxon>
        <taxon>Bacilli</taxon>
        <taxon>Bacillales</taxon>
        <taxon>Bacillaceae</taxon>
        <taxon>Bacillus</taxon>
    </lineage>
</organism>
<evidence type="ECO:0000313" key="1">
    <source>
        <dbReference type="EMBL" id="APT46562.1"/>
    </source>
</evidence>
<evidence type="ECO:0000313" key="2">
    <source>
        <dbReference type="Proteomes" id="UP000185426"/>
    </source>
</evidence>
<proteinExistence type="predicted"/>
<sequence length="114" mass="12951">MGFKIIRDFIDTGAVGIESVRQTGFNAMFMTEEQQKGCEYHGGKIKVRLKDDDGGIYYHAYVDDTEGRELLFDWGMGYAGTTCLDLHIVHWIQEYGEEKPSALSKEGKWVGYLS</sequence>
<gene>
    <name evidence="1" type="ORF">BSA145_12320</name>
</gene>
<accession>A0A1L6ZJB6</accession>